<dbReference type="PANTHER" id="PTHR38425:SF1">
    <property type="entry name" value="LONG CHRONOLOGICAL LIFESPAN PROTEIN 2"/>
    <property type="match status" value="1"/>
</dbReference>
<feature type="chain" id="PRO_5009133813" description="Long chronological lifespan protein 2" evidence="4">
    <location>
        <begin position="20"/>
        <end position="138"/>
    </location>
</feature>
<evidence type="ECO:0000256" key="1">
    <source>
        <dbReference type="ARBA" id="ARBA00010545"/>
    </source>
</evidence>
<dbReference type="AlphaFoldDB" id="A0A1E3PF29"/>
<dbReference type="CDD" id="cd23996">
    <property type="entry name" value="LCL2-like"/>
    <property type="match status" value="1"/>
</dbReference>
<reference evidence="5 6" key="1">
    <citation type="journal article" date="2016" name="Proc. Natl. Acad. Sci. U.S.A.">
        <title>Comparative genomics of biotechnologically important yeasts.</title>
        <authorList>
            <person name="Riley R."/>
            <person name="Haridas S."/>
            <person name="Wolfe K.H."/>
            <person name="Lopes M.R."/>
            <person name="Hittinger C.T."/>
            <person name="Goeker M."/>
            <person name="Salamov A.A."/>
            <person name="Wisecaver J.H."/>
            <person name="Long T.M."/>
            <person name="Calvey C.H."/>
            <person name="Aerts A.L."/>
            <person name="Barry K.W."/>
            <person name="Choi C."/>
            <person name="Clum A."/>
            <person name="Coughlan A.Y."/>
            <person name="Deshpande S."/>
            <person name="Douglass A.P."/>
            <person name="Hanson S.J."/>
            <person name="Klenk H.-P."/>
            <person name="LaButti K.M."/>
            <person name="Lapidus A."/>
            <person name="Lindquist E.A."/>
            <person name="Lipzen A.M."/>
            <person name="Meier-Kolthoff J.P."/>
            <person name="Ohm R.A."/>
            <person name="Otillar R.P."/>
            <person name="Pangilinan J.L."/>
            <person name="Peng Y."/>
            <person name="Rokas A."/>
            <person name="Rosa C.A."/>
            <person name="Scheuner C."/>
            <person name="Sibirny A.A."/>
            <person name="Slot J.C."/>
            <person name="Stielow J.B."/>
            <person name="Sun H."/>
            <person name="Kurtzman C.P."/>
            <person name="Blackwell M."/>
            <person name="Grigoriev I.V."/>
            <person name="Jeffries T.W."/>
        </authorList>
    </citation>
    <scope>NUCLEOTIDE SEQUENCE [LARGE SCALE GENOMIC DNA]</scope>
    <source>
        <strain evidence="5 6">DSM 6958</strain>
    </source>
</reference>
<evidence type="ECO:0000256" key="4">
    <source>
        <dbReference type="SAM" id="SignalP"/>
    </source>
</evidence>
<dbReference type="InterPro" id="IPR034543">
    <property type="entry name" value="LCL2"/>
</dbReference>
<keyword evidence="3 4" id="KW-0732">Signal</keyword>
<evidence type="ECO:0000256" key="2">
    <source>
        <dbReference type="ARBA" id="ARBA00018534"/>
    </source>
</evidence>
<organism evidence="5 6">
    <name type="scientific">Nadsonia fulvescens var. elongata DSM 6958</name>
    <dbReference type="NCBI Taxonomy" id="857566"/>
    <lineage>
        <taxon>Eukaryota</taxon>
        <taxon>Fungi</taxon>
        <taxon>Dikarya</taxon>
        <taxon>Ascomycota</taxon>
        <taxon>Saccharomycotina</taxon>
        <taxon>Dipodascomycetes</taxon>
        <taxon>Dipodascales</taxon>
        <taxon>Dipodascales incertae sedis</taxon>
        <taxon>Nadsonia</taxon>
    </lineage>
</organism>
<evidence type="ECO:0000313" key="5">
    <source>
        <dbReference type="EMBL" id="ODQ64005.1"/>
    </source>
</evidence>
<comment type="similarity">
    <text evidence="1">Belongs to the LCL2 family.</text>
</comment>
<dbReference type="EMBL" id="KV454413">
    <property type="protein sequence ID" value="ODQ64005.1"/>
    <property type="molecule type" value="Genomic_DNA"/>
</dbReference>
<dbReference type="OrthoDB" id="2234316at2759"/>
<accession>A0A1E3PF29</accession>
<keyword evidence="6" id="KW-1185">Reference proteome</keyword>
<gene>
    <name evidence="5" type="ORF">NADFUDRAFT_52990</name>
</gene>
<evidence type="ECO:0000313" key="6">
    <source>
        <dbReference type="Proteomes" id="UP000095009"/>
    </source>
</evidence>
<evidence type="ECO:0000256" key="3">
    <source>
        <dbReference type="ARBA" id="ARBA00022729"/>
    </source>
</evidence>
<dbReference type="Proteomes" id="UP000095009">
    <property type="component" value="Unassembled WGS sequence"/>
</dbReference>
<sequence>MKLLVLLFISLTCPAFVSAQFGGIFDQILRNAQHQGGGGQGRPSDFSGHETGFFNAPCNDYLCPDTLTCVKKPVECPCQFPSSEIKCILPDKKNYVCISKPSDGSSDIYDDPSKASNTNGDGTIKDCAFVNLAWKGLV</sequence>
<feature type="signal peptide" evidence="4">
    <location>
        <begin position="1"/>
        <end position="19"/>
    </location>
</feature>
<dbReference type="PANTHER" id="PTHR38425">
    <property type="entry name" value="LONG CHRONOLOGICAL LIFESPAN PROTEIN 2"/>
    <property type="match status" value="1"/>
</dbReference>
<dbReference type="GO" id="GO:0036503">
    <property type="term" value="P:ERAD pathway"/>
    <property type="evidence" value="ECO:0007669"/>
    <property type="project" value="TreeGrafter"/>
</dbReference>
<protein>
    <recommendedName>
        <fullName evidence="2">Long chronological lifespan protein 2</fullName>
    </recommendedName>
</protein>
<proteinExistence type="inferred from homology"/>
<name>A0A1E3PF29_9ASCO</name>